<dbReference type="SUPFAM" id="SSF103515">
    <property type="entry name" value="Autotransporter"/>
    <property type="match status" value="1"/>
</dbReference>
<feature type="chain" id="PRO_5011597644" description="Autotransporter beta-domain-containing protein" evidence="1">
    <location>
        <begin position="21"/>
        <end position="303"/>
    </location>
</feature>
<dbReference type="InterPro" id="IPR036709">
    <property type="entry name" value="Autotransporte_beta_dom_sf"/>
</dbReference>
<name>A0A1G8IQW7_9RHOB</name>
<evidence type="ECO:0008006" key="4">
    <source>
        <dbReference type="Google" id="ProtNLM"/>
    </source>
</evidence>
<reference evidence="2 3" key="1">
    <citation type="submission" date="2016-10" db="EMBL/GenBank/DDBJ databases">
        <authorList>
            <person name="de Groot N.N."/>
        </authorList>
    </citation>
    <scope>NUCLEOTIDE SEQUENCE [LARGE SCALE GENOMIC DNA]</scope>
    <source>
        <strain evidence="2 3">DSM 26424</strain>
    </source>
</reference>
<dbReference type="Proteomes" id="UP000199093">
    <property type="component" value="Unassembled WGS sequence"/>
</dbReference>
<evidence type="ECO:0000256" key="1">
    <source>
        <dbReference type="SAM" id="SignalP"/>
    </source>
</evidence>
<keyword evidence="3" id="KW-1185">Reference proteome</keyword>
<sequence>MKFLILAGLLALPLAAGAQALPDPAPLSQMDLLARDIGRGIGQTALDARQQGAFAGGFLARGEVSPSGAQDSTLSDRGLVTGWGFANGVTPFIGYAQGRSELEDDLHEARIRSYFLGAAYAGQRAGLHYGAAVFAGRTHNKLSSPGFATGSADHDGRLLGLSLRADRMLRQGMTPGTGLDLRVAADVIHHQTRDYALNGLQGRVDDRASTATALHVELGAPMRHHGLALRPYAAWEAFGGQQDSFDYAKDGLSRRVEATDLLSGHRLALGLDLGGGAHPAARIEARQDSGGALGLAVMARYGF</sequence>
<dbReference type="RefSeq" id="WP_089843184.1">
    <property type="nucleotide sequence ID" value="NZ_FNEJ01000002.1"/>
</dbReference>
<gene>
    <name evidence="2" type="ORF">SAMN04487993_100265</name>
</gene>
<evidence type="ECO:0000313" key="2">
    <source>
        <dbReference type="EMBL" id="SDI21375.1"/>
    </source>
</evidence>
<dbReference type="Gene3D" id="2.40.128.130">
    <property type="entry name" value="Autotransporter beta-domain"/>
    <property type="match status" value="1"/>
</dbReference>
<protein>
    <recommendedName>
        <fullName evidence="4">Autotransporter beta-domain-containing protein</fullName>
    </recommendedName>
</protein>
<proteinExistence type="predicted"/>
<accession>A0A1G8IQW7</accession>
<dbReference type="EMBL" id="FNEJ01000002">
    <property type="protein sequence ID" value="SDI21375.1"/>
    <property type="molecule type" value="Genomic_DNA"/>
</dbReference>
<dbReference type="STRING" id="555512.SAMN04487993_100265"/>
<feature type="signal peptide" evidence="1">
    <location>
        <begin position="1"/>
        <end position="20"/>
    </location>
</feature>
<dbReference type="AlphaFoldDB" id="A0A1G8IQW7"/>
<evidence type="ECO:0000313" key="3">
    <source>
        <dbReference type="Proteomes" id="UP000199093"/>
    </source>
</evidence>
<organism evidence="2 3">
    <name type="scientific">Salipiger marinus</name>
    <dbReference type="NCBI Taxonomy" id="555512"/>
    <lineage>
        <taxon>Bacteria</taxon>
        <taxon>Pseudomonadati</taxon>
        <taxon>Pseudomonadota</taxon>
        <taxon>Alphaproteobacteria</taxon>
        <taxon>Rhodobacterales</taxon>
        <taxon>Roseobacteraceae</taxon>
        <taxon>Salipiger</taxon>
    </lineage>
</organism>
<keyword evidence="1" id="KW-0732">Signal</keyword>
<dbReference type="OrthoDB" id="7842713at2"/>